<dbReference type="SUPFAM" id="SSF52833">
    <property type="entry name" value="Thioredoxin-like"/>
    <property type="match status" value="1"/>
</dbReference>
<evidence type="ECO:0000259" key="1">
    <source>
        <dbReference type="PROSITE" id="PS51352"/>
    </source>
</evidence>
<organism evidence="2 3">
    <name type="scientific">Marinirhabdus gelatinilytica</name>
    <dbReference type="NCBI Taxonomy" id="1703343"/>
    <lineage>
        <taxon>Bacteria</taxon>
        <taxon>Pseudomonadati</taxon>
        <taxon>Bacteroidota</taxon>
        <taxon>Flavobacteriia</taxon>
        <taxon>Flavobacteriales</taxon>
        <taxon>Flavobacteriaceae</taxon>
    </lineage>
</organism>
<dbReference type="Proteomes" id="UP000255317">
    <property type="component" value="Unassembled WGS sequence"/>
</dbReference>
<keyword evidence="3" id="KW-1185">Reference proteome</keyword>
<dbReference type="RefSeq" id="WP_115121899.1">
    <property type="nucleotide sequence ID" value="NZ_QRAO01000001.1"/>
</dbReference>
<dbReference type="EMBL" id="QRAO01000001">
    <property type="protein sequence ID" value="RDK88168.1"/>
    <property type="molecule type" value="Genomic_DNA"/>
</dbReference>
<protein>
    <submittedName>
        <fullName evidence="2">Peroxiredoxin</fullName>
    </submittedName>
</protein>
<dbReference type="GO" id="GO:0016209">
    <property type="term" value="F:antioxidant activity"/>
    <property type="evidence" value="ECO:0007669"/>
    <property type="project" value="InterPro"/>
</dbReference>
<evidence type="ECO:0000313" key="2">
    <source>
        <dbReference type="EMBL" id="RDK88168.1"/>
    </source>
</evidence>
<sequence>MITPTQKVPDLKLNLINDTQWELHKQHPEKYTLLVFYRGYHCPKCKQQLEDLKTRLDEFTKRGINVIGISMDTEERAKKTGEEWEIEAVPIGYGLTKKEATSWGLFLSNSISEKEPELFSEPGLFLVKPDNTLYLSSLQSMPFARPHFEDLLKAIDFIEDKDYPPRGTA</sequence>
<accession>A0A370QII6</accession>
<dbReference type="PROSITE" id="PS51352">
    <property type="entry name" value="THIOREDOXIN_2"/>
    <property type="match status" value="1"/>
</dbReference>
<name>A0A370QII6_9FLAO</name>
<feature type="domain" description="Thioredoxin" evidence="1">
    <location>
        <begin position="2"/>
        <end position="160"/>
    </location>
</feature>
<dbReference type="Pfam" id="PF00578">
    <property type="entry name" value="AhpC-TSA"/>
    <property type="match status" value="1"/>
</dbReference>
<comment type="caution">
    <text evidence="2">The sequence shown here is derived from an EMBL/GenBank/DDBJ whole genome shotgun (WGS) entry which is preliminary data.</text>
</comment>
<dbReference type="GO" id="GO:0016491">
    <property type="term" value="F:oxidoreductase activity"/>
    <property type="evidence" value="ECO:0007669"/>
    <property type="project" value="InterPro"/>
</dbReference>
<dbReference type="InterPro" id="IPR000866">
    <property type="entry name" value="AhpC/TSA"/>
</dbReference>
<dbReference type="CDD" id="cd02970">
    <property type="entry name" value="PRX_like2"/>
    <property type="match status" value="1"/>
</dbReference>
<dbReference type="OrthoDB" id="9809746at2"/>
<dbReference type="AlphaFoldDB" id="A0A370QII6"/>
<evidence type="ECO:0000313" key="3">
    <source>
        <dbReference type="Proteomes" id="UP000255317"/>
    </source>
</evidence>
<proteinExistence type="predicted"/>
<dbReference type="Gene3D" id="3.40.30.10">
    <property type="entry name" value="Glutaredoxin"/>
    <property type="match status" value="1"/>
</dbReference>
<reference evidence="2 3" key="1">
    <citation type="submission" date="2018-07" db="EMBL/GenBank/DDBJ databases">
        <title>Genomic Encyclopedia of Type Strains, Phase IV (KMG-IV): sequencing the most valuable type-strain genomes for metagenomic binning, comparative biology and taxonomic classification.</title>
        <authorList>
            <person name="Goeker M."/>
        </authorList>
    </citation>
    <scope>NUCLEOTIDE SEQUENCE [LARGE SCALE GENOMIC DNA]</scope>
    <source>
        <strain evidence="2 3">DSM 101478</strain>
    </source>
</reference>
<dbReference type="InterPro" id="IPR013766">
    <property type="entry name" value="Thioredoxin_domain"/>
</dbReference>
<dbReference type="InterPro" id="IPR036249">
    <property type="entry name" value="Thioredoxin-like_sf"/>
</dbReference>
<gene>
    <name evidence="2" type="ORF">C8D94_10137</name>
</gene>